<dbReference type="InterPro" id="IPR044066">
    <property type="entry name" value="TRIAD_supradom"/>
</dbReference>
<feature type="domain" description="RWD" evidence="16">
    <location>
        <begin position="143"/>
        <end position="311"/>
    </location>
</feature>
<evidence type="ECO:0000256" key="11">
    <source>
        <dbReference type="ARBA" id="ARBA00022786"/>
    </source>
</evidence>
<evidence type="ECO:0000259" key="16">
    <source>
        <dbReference type="PROSITE" id="PS50908"/>
    </source>
</evidence>
<keyword evidence="10 14" id="KW-0863">Zinc-finger</keyword>
<dbReference type="InterPro" id="IPR006575">
    <property type="entry name" value="RWD_dom"/>
</dbReference>
<feature type="domain" description="RING-type" evidence="15">
    <location>
        <begin position="366"/>
        <end position="414"/>
    </location>
</feature>
<comment type="caution">
    <text evidence="18">The sequence shown here is derived from an EMBL/GenBank/DDBJ whole genome shotgun (WGS) entry which is preliminary data.</text>
</comment>
<dbReference type="PROSITE" id="PS50908">
    <property type="entry name" value="RWD"/>
    <property type="match status" value="1"/>
</dbReference>
<dbReference type="CDD" id="cd20341">
    <property type="entry name" value="BRcat_RBR_RNF14"/>
    <property type="match status" value="1"/>
</dbReference>
<dbReference type="CDD" id="cd23821">
    <property type="entry name" value="RWD_IMPACT"/>
    <property type="match status" value="1"/>
</dbReference>
<dbReference type="AlphaFoldDB" id="A0A834ZU95"/>
<dbReference type="PANTHER" id="PTHR11685">
    <property type="entry name" value="RBR FAMILY RING FINGER AND IBR DOMAIN-CONTAINING"/>
    <property type="match status" value="1"/>
</dbReference>
<dbReference type="OrthoDB" id="1431934at2759"/>
<dbReference type="InterPro" id="IPR001841">
    <property type="entry name" value="Znf_RING"/>
</dbReference>
<dbReference type="InterPro" id="IPR017907">
    <property type="entry name" value="Znf_RING_CS"/>
</dbReference>
<comment type="cofactor">
    <cofactor evidence="2">
        <name>Zn(2+)</name>
        <dbReference type="ChEBI" id="CHEBI:29105"/>
    </cofactor>
</comment>
<dbReference type="InterPro" id="IPR002867">
    <property type="entry name" value="IBR_dom"/>
</dbReference>
<comment type="similarity">
    <text evidence="13">Belongs to the RBR family. RNF14 subfamily.</text>
</comment>
<dbReference type="FunFam" id="1.20.120.1750:FF:000029">
    <property type="entry name" value="RBR-type E3 ubiquitin transferase"/>
    <property type="match status" value="1"/>
</dbReference>
<dbReference type="Gene3D" id="3.10.110.10">
    <property type="entry name" value="Ubiquitin Conjugating Enzyme"/>
    <property type="match status" value="1"/>
</dbReference>
<evidence type="ECO:0000256" key="4">
    <source>
        <dbReference type="ARBA" id="ARBA00004906"/>
    </source>
</evidence>
<evidence type="ECO:0000256" key="8">
    <source>
        <dbReference type="ARBA" id="ARBA00022723"/>
    </source>
</evidence>
<dbReference type="Gene3D" id="1.20.120.1750">
    <property type="match status" value="1"/>
</dbReference>
<gene>
    <name evidence="18" type="ORF">HHK36_000541</name>
</gene>
<evidence type="ECO:0000313" key="18">
    <source>
        <dbReference type="EMBL" id="KAF8412572.1"/>
    </source>
</evidence>
<evidence type="ECO:0000256" key="6">
    <source>
        <dbReference type="ARBA" id="ARBA00012251"/>
    </source>
</evidence>
<evidence type="ECO:0000256" key="1">
    <source>
        <dbReference type="ARBA" id="ARBA00001798"/>
    </source>
</evidence>
<dbReference type="OMA" id="DFIRLPC"/>
<dbReference type="Pfam" id="PF01485">
    <property type="entry name" value="IBR"/>
    <property type="match status" value="1"/>
</dbReference>
<dbReference type="GO" id="GO:0016567">
    <property type="term" value="P:protein ubiquitination"/>
    <property type="evidence" value="ECO:0007669"/>
    <property type="project" value="InterPro"/>
</dbReference>
<comment type="function">
    <text evidence="3">Might act as an E3 ubiquitin-protein ligase, or as part of E3 complex, which accepts ubiquitin from specific E2 ubiquitin-conjugating enzymes and then transfers it to substrates.</text>
</comment>
<dbReference type="InterPro" id="IPR016135">
    <property type="entry name" value="UBQ-conjugating_enzyme/RWD"/>
</dbReference>
<evidence type="ECO:0000259" key="17">
    <source>
        <dbReference type="PROSITE" id="PS51873"/>
    </source>
</evidence>
<feature type="domain" description="RING-type" evidence="17">
    <location>
        <begin position="362"/>
        <end position="589"/>
    </location>
</feature>
<dbReference type="PROSITE" id="PS50089">
    <property type="entry name" value="ZF_RING_2"/>
    <property type="match status" value="1"/>
</dbReference>
<dbReference type="Proteomes" id="UP000655225">
    <property type="component" value="Unassembled WGS sequence"/>
</dbReference>
<evidence type="ECO:0000313" key="19">
    <source>
        <dbReference type="Proteomes" id="UP000655225"/>
    </source>
</evidence>
<proteinExistence type="inferred from homology"/>
<dbReference type="SUPFAM" id="SSF54495">
    <property type="entry name" value="UBC-like"/>
    <property type="match status" value="1"/>
</dbReference>
<keyword evidence="7" id="KW-0808">Transferase</keyword>
<dbReference type="InterPro" id="IPR013083">
    <property type="entry name" value="Znf_RING/FYVE/PHD"/>
</dbReference>
<dbReference type="EMBL" id="JABCRI010000001">
    <property type="protein sequence ID" value="KAF8412572.1"/>
    <property type="molecule type" value="Genomic_DNA"/>
</dbReference>
<keyword evidence="12" id="KW-0862">Zinc</keyword>
<dbReference type="EC" id="2.3.2.31" evidence="6"/>
<dbReference type="GO" id="GO:0008270">
    <property type="term" value="F:zinc ion binding"/>
    <property type="evidence" value="ECO:0007669"/>
    <property type="project" value="UniProtKB-KW"/>
</dbReference>
<comment type="pathway">
    <text evidence="4">Protein modification; protein ubiquitination.</text>
</comment>
<comment type="catalytic activity">
    <reaction evidence="1">
        <text>[E2 ubiquitin-conjugating enzyme]-S-ubiquitinyl-L-cysteine + [acceptor protein]-L-lysine = [E2 ubiquitin-conjugating enzyme]-L-cysteine + [acceptor protein]-N(6)-ubiquitinyl-L-lysine.</text>
        <dbReference type="EC" id="2.3.2.31"/>
    </reaction>
</comment>
<reference evidence="18 19" key="1">
    <citation type="submission" date="2020-04" db="EMBL/GenBank/DDBJ databases">
        <title>Plant Genome Project.</title>
        <authorList>
            <person name="Zhang R.-G."/>
        </authorList>
    </citation>
    <scope>NUCLEOTIDE SEQUENCE [LARGE SCALE GENOMIC DNA]</scope>
    <source>
        <strain evidence="18">YNK0</strain>
        <tissue evidence="18">Leaf</tissue>
    </source>
</reference>
<dbReference type="Gene3D" id="3.30.40.10">
    <property type="entry name" value="Zinc/RING finger domain, C3HC4 (zinc finger)"/>
    <property type="match status" value="1"/>
</dbReference>
<evidence type="ECO:0000256" key="5">
    <source>
        <dbReference type="ARBA" id="ARBA00005884"/>
    </source>
</evidence>
<sequence length="696" mass="79057">MIHWMSSWGDPREEVWDELVDPSRPNTFLARCVDECMVGSYGVRPSGARHSQAGHRGTTGIIGAGLSELGPSGAGTSKGHDDDNEFDELMKTLRTHIKEVVRGVANINDDDEGDDGEVRGTLHGCILYSYWTKFLFNVLSGSMNLLAMKAIYGDSAFVLNRKGGLRSFQVLKQQLPIMLVKKKTIQPCIFLQIQIHIEAPDEFSVSAKLNSSSEKFKFGGKANDLMTRRDSSDEFLYTFKVQYLPPIVLTCLLPMSYPSHLPPHFTISVQWLGSVRISNLCCMLDSIWMDQQGQEVIYQWVEWLRSSSLSYLGFDKEIILGPYDMPDTGDRHAVSGSVSPDVDIPSIMSYNHEKGHEIFRKSLHECCICFSEYAGTEFIRLPCHHIFCWKCMKTYSHMHVNEGTINKLLCPDAKCGGLVPPGLLKQLLEGEDFERWESLMLQKTLESMSDVAYCPRCETACVEDDDQHTQCPKCFFSFCSLCRERRHVGIACMTPELKLRILEERQNSSQLKDVQRRREREMINEILSVKEVLRDSKQCPSCKMAISRIEGCNKMVCSNCEQFFCYRCNKAIDGYDHFRDGACELFPREMIQDWEERMNDRQVIGQIQAELFADHGQPCPNCGQVNAKRPSTYHICFDELLIIKHWLAITITSSAGHARTTIATYVERLSGAALTIMDPRVADNTQWDNSEQPGPR</sequence>
<dbReference type="PROSITE" id="PS51873">
    <property type="entry name" value="TRIAD"/>
    <property type="match status" value="1"/>
</dbReference>
<evidence type="ECO:0000256" key="14">
    <source>
        <dbReference type="PROSITE-ProRule" id="PRU00175"/>
    </source>
</evidence>
<dbReference type="InterPro" id="IPR031127">
    <property type="entry name" value="E3_UB_ligase_RBR"/>
</dbReference>
<evidence type="ECO:0000259" key="15">
    <source>
        <dbReference type="PROSITE" id="PS50089"/>
    </source>
</evidence>
<dbReference type="SUPFAM" id="SSF57850">
    <property type="entry name" value="RING/U-box"/>
    <property type="match status" value="3"/>
</dbReference>
<evidence type="ECO:0000256" key="13">
    <source>
        <dbReference type="ARBA" id="ARBA00044508"/>
    </source>
</evidence>
<keyword evidence="8" id="KW-0479">Metal-binding</keyword>
<evidence type="ECO:0000256" key="10">
    <source>
        <dbReference type="ARBA" id="ARBA00022771"/>
    </source>
</evidence>
<keyword evidence="9" id="KW-0677">Repeat</keyword>
<keyword evidence="11" id="KW-0833">Ubl conjugation pathway</keyword>
<dbReference type="PROSITE" id="PS00518">
    <property type="entry name" value="ZF_RING_1"/>
    <property type="match status" value="1"/>
</dbReference>
<dbReference type="CDD" id="cd20354">
    <property type="entry name" value="Rcat_RBR_RNF14"/>
    <property type="match status" value="1"/>
</dbReference>
<dbReference type="CDD" id="cd23134">
    <property type="entry name" value="RING-HC_ITT1-like"/>
    <property type="match status" value="1"/>
</dbReference>
<comment type="similarity">
    <text evidence="5">Belongs to the RBR family. Ariadne subfamily.</text>
</comment>
<dbReference type="SMART" id="SM00184">
    <property type="entry name" value="RING"/>
    <property type="match status" value="2"/>
</dbReference>
<dbReference type="SMART" id="SM00591">
    <property type="entry name" value="RWD"/>
    <property type="match status" value="1"/>
</dbReference>
<dbReference type="Pfam" id="PF22191">
    <property type="entry name" value="IBR_1"/>
    <property type="match status" value="1"/>
</dbReference>
<evidence type="ECO:0000256" key="3">
    <source>
        <dbReference type="ARBA" id="ARBA00003976"/>
    </source>
</evidence>
<dbReference type="FunFam" id="3.30.40.10:FF:000358">
    <property type="entry name" value="RBR-type E3 ubiquitin transferase"/>
    <property type="match status" value="1"/>
</dbReference>
<organism evidence="18 19">
    <name type="scientific">Tetracentron sinense</name>
    <name type="common">Spur-leaf</name>
    <dbReference type="NCBI Taxonomy" id="13715"/>
    <lineage>
        <taxon>Eukaryota</taxon>
        <taxon>Viridiplantae</taxon>
        <taxon>Streptophyta</taxon>
        <taxon>Embryophyta</taxon>
        <taxon>Tracheophyta</taxon>
        <taxon>Spermatophyta</taxon>
        <taxon>Magnoliopsida</taxon>
        <taxon>Trochodendrales</taxon>
        <taxon>Trochodendraceae</taxon>
        <taxon>Tetracentron</taxon>
    </lineage>
</organism>
<dbReference type="Pfam" id="PF05773">
    <property type="entry name" value="RWD"/>
    <property type="match status" value="1"/>
</dbReference>
<evidence type="ECO:0000256" key="2">
    <source>
        <dbReference type="ARBA" id="ARBA00001947"/>
    </source>
</evidence>
<dbReference type="InterPro" id="IPR047548">
    <property type="entry name" value="Rcat_RBR_RNF14"/>
</dbReference>
<name>A0A834ZU95_TETSI</name>
<evidence type="ECO:0000256" key="12">
    <source>
        <dbReference type="ARBA" id="ARBA00022833"/>
    </source>
</evidence>
<protein>
    <recommendedName>
        <fullName evidence="6">RBR-type E3 ubiquitin transferase</fullName>
        <ecNumber evidence="6">2.3.2.31</ecNumber>
    </recommendedName>
</protein>
<accession>A0A834ZU95</accession>
<evidence type="ECO:0000256" key="9">
    <source>
        <dbReference type="ARBA" id="ARBA00022737"/>
    </source>
</evidence>
<evidence type="ECO:0000256" key="7">
    <source>
        <dbReference type="ARBA" id="ARBA00022679"/>
    </source>
</evidence>
<keyword evidence="19" id="KW-1185">Reference proteome</keyword>
<dbReference type="GO" id="GO:0061630">
    <property type="term" value="F:ubiquitin protein ligase activity"/>
    <property type="evidence" value="ECO:0007669"/>
    <property type="project" value="UniProtKB-EC"/>
</dbReference>
<dbReference type="SMART" id="SM00647">
    <property type="entry name" value="IBR"/>
    <property type="match status" value="2"/>
</dbReference>